<gene>
    <name evidence="4" type="ORF">SAMN04488540_105142</name>
</gene>
<dbReference type="InterPro" id="IPR058625">
    <property type="entry name" value="MdtA-like_BSH"/>
</dbReference>
<dbReference type="NCBIfam" id="TIGR01730">
    <property type="entry name" value="RND_mfp"/>
    <property type="match status" value="1"/>
</dbReference>
<feature type="domain" description="Multidrug resistance protein MdtA-like barrel-sandwich hybrid" evidence="3">
    <location>
        <begin position="55"/>
        <end position="180"/>
    </location>
</feature>
<keyword evidence="5" id="KW-1185">Reference proteome</keyword>
<evidence type="ECO:0000313" key="5">
    <source>
        <dbReference type="Proteomes" id="UP000199527"/>
    </source>
</evidence>
<dbReference type="InterPro" id="IPR006143">
    <property type="entry name" value="RND_pump_MFP"/>
</dbReference>
<dbReference type="SUPFAM" id="SSF111369">
    <property type="entry name" value="HlyD-like secretion proteins"/>
    <property type="match status" value="1"/>
</dbReference>
<dbReference type="Gene3D" id="1.10.287.470">
    <property type="entry name" value="Helix hairpin bin"/>
    <property type="match status" value="1"/>
</dbReference>
<feature type="coiled-coil region" evidence="2">
    <location>
        <begin position="95"/>
        <end position="122"/>
    </location>
</feature>
<accession>A0A1G8RDU5</accession>
<dbReference type="Gene3D" id="2.40.30.170">
    <property type="match status" value="1"/>
</dbReference>
<comment type="similarity">
    <text evidence="1">Belongs to the membrane fusion protein (MFP) (TC 8.A.1) family.</text>
</comment>
<dbReference type="Gene3D" id="2.40.50.100">
    <property type="match status" value="1"/>
</dbReference>
<evidence type="ECO:0000256" key="2">
    <source>
        <dbReference type="SAM" id="Coils"/>
    </source>
</evidence>
<dbReference type="Proteomes" id="UP000199527">
    <property type="component" value="Unassembled WGS sequence"/>
</dbReference>
<organism evidence="4 5">
    <name type="scientific">Ferrimonas sediminum</name>
    <dbReference type="NCBI Taxonomy" id="718193"/>
    <lineage>
        <taxon>Bacteria</taxon>
        <taxon>Pseudomonadati</taxon>
        <taxon>Pseudomonadota</taxon>
        <taxon>Gammaproteobacteria</taxon>
        <taxon>Alteromonadales</taxon>
        <taxon>Ferrimonadaceae</taxon>
        <taxon>Ferrimonas</taxon>
    </lineage>
</organism>
<protein>
    <submittedName>
        <fullName evidence="4">RND family efflux transporter, MFP subunit</fullName>
    </submittedName>
</protein>
<dbReference type="Gene3D" id="2.40.420.20">
    <property type="match status" value="1"/>
</dbReference>
<sequence>MLLSSLALSLILAGCSNDDPHYADKTPRPIRAITLAASQQQEALTLPAMLVPVDTAELAFRVAGPVAAIGVREGDSVTQGQPLMRLDPHDFDVQITEYQARLKEAKAQARQARQERKRVLTANAEDAIARVELDRANTAVERTDASVTVVEQRLQMMRDAKRYSVLNAPFDGIVASITIEPHEQAIPASPVLTLHGLSGYEVQMDVPEQIAQRLAPGQEVRFTATGQGESLSASIHEIRRSANLLSRSFRVTARLAAQPQHGWPEQTGLLQLSLPITNHSGYLVPSSAVQSDGPSRYVAVIQQQILKRIPVTVTGLDGEQVRVQGALSQGDQLVIAGAAYFGDGAPVGQVLLDDQQAQL</sequence>
<dbReference type="EMBL" id="FNEM01000005">
    <property type="protein sequence ID" value="SDJ15091.1"/>
    <property type="molecule type" value="Genomic_DNA"/>
</dbReference>
<keyword evidence="2" id="KW-0175">Coiled coil</keyword>
<dbReference type="AlphaFoldDB" id="A0A1G8RDU5"/>
<evidence type="ECO:0000259" key="3">
    <source>
        <dbReference type="Pfam" id="PF25917"/>
    </source>
</evidence>
<reference evidence="5" key="1">
    <citation type="submission" date="2016-10" db="EMBL/GenBank/DDBJ databases">
        <authorList>
            <person name="Varghese N."/>
            <person name="Submissions S."/>
        </authorList>
    </citation>
    <scope>NUCLEOTIDE SEQUENCE [LARGE SCALE GENOMIC DNA]</scope>
    <source>
        <strain evidence="5">DSM 23317</strain>
    </source>
</reference>
<name>A0A1G8RDU5_9GAMM</name>
<dbReference type="GO" id="GO:1990281">
    <property type="term" value="C:efflux pump complex"/>
    <property type="evidence" value="ECO:0007669"/>
    <property type="project" value="TreeGrafter"/>
</dbReference>
<dbReference type="PANTHER" id="PTHR30469">
    <property type="entry name" value="MULTIDRUG RESISTANCE PROTEIN MDTA"/>
    <property type="match status" value="1"/>
</dbReference>
<dbReference type="Pfam" id="PF25917">
    <property type="entry name" value="BSH_RND"/>
    <property type="match status" value="1"/>
</dbReference>
<proteinExistence type="inferred from homology"/>
<evidence type="ECO:0000313" key="4">
    <source>
        <dbReference type="EMBL" id="SDJ15091.1"/>
    </source>
</evidence>
<dbReference type="GO" id="GO:0015562">
    <property type="term" value="F:efflux transmembrane transporter activity"/>
    <property type="evidence" value="ECO:0007669"/>
    <property type="project" value="TreeGrafter"/>
</dbReference>
<evidence type="ECO:0000256" key="1">
    <source>
        <dbReference type="ARBA" id="ARBA00009477"/>
    </source>
</evidence>